<accession>A0A7S3SZ45</accession>
<sequence length="762" mass="80285">MPLVAAAVLPHGDFAFDPSLLSNPTSRAAADGLHRGSLLAGRLLADAAPDAIVLTTPHGLQTSWDVGIYQNAALQGVATVGRDLQESFGPASPRKLYPVSLDGQTDAGLAQQIMDVLSARHNVTLQRGWNGVLPMPLHWGEVLALSYVANASAAHCLPPLVTLGLPLSRYNLSSAVATGFLQLGRDLGRLLEASSKRVALLVSTDLAHTHWRNTSFGFSPHAAPFDAALGTWAARLDAGALLRDSAALVDQVYSCGWLGLPMLHGALEAAAEAEERKAGQGGKWSPLNASWAATLTAAPAHPTYYGMMAAVFQRRRRDAFVCPANTHRCADGCAPVEAGAAVCCGDGTACASGYRCADRPSFGPACVRARGDREAAPEFIPEAAPGPRPEPVPVLAAAEAPGAAVPLPMGTAGWELRYHLCRAGALPLHRLALPAAPPGQPLLFPYYSNLGPVGHHAAASAEVALIVQHGSGRNADDYFCSGVQAAAMAGLGGGRALVLAPRFMEPADGPPPSVVWWNGTFPEGCWRCGAESDPRASRDGRSTVSSFAVLDALLDALGAAKTSGALPSLRRVVLAGHSSGGQIVQRHAIFSRVPPRPQPFAVRHVAANPSSYAYFGPERWRGGRLALPDAAARVRCPDYDSWHWGLASRLPPFAASTPGGTNAALTLFAARDVVYLQGRNDTCDCNPTTAGCGCLSHGLETTCADELMGRFRLMRGRLYYAQLQAHFNASPAVHSMVEVPNVGHDHTLMWQSTQGLDAIFRW</sequence>
<name>A0A7S3SZ45_EMIHU</name>
<dbReference type="InterPro" id="IPR029058">
    <property type="entry name" value="AB_hydrolase_fold"/>
</dbReference>
<organism evidence="1">
    <name type="scientific">Emiliania huxleyi</name>
    <name type="common">Coccolithophore</name>
    <name type="synonym">Pontosphaera huxleyi</name>
    <dbReference type="NCBI Taxonomy" id="2903"/>
    <lineage>
        <taxon>Eukaryota</taxon>
        <taxon>Haptista</taxon>
        <taxon>Haptophyta</taxon>
        <taxon>Prymnesiophyceae</taxon>
        <taxon>Isochrysidales</taxon>
        <taxon>Noelaerhabdaceae</taxon>
        <taxon>Emiliania</taxon>
    </lineage>
</organism>
<reference evidence="1" key="1">
    <citation type="submission" date="2021-01" db="EMBL/GenBank/DDBJ databases">
        <authorList>
            <person name="Corre E."/>
            <person name="Pelletier E."/>
            <person name="Niang G."/>
            <person name="Scheremetjew M."/>
            <person name="Finn R."/>
            <person name="Kale V."/>
            <person name="Holt S."/>
            <person name="Cochrane G."/>
            <person name="Meng A."/>
            <person name="Brown T."/>
            <person name="Cohen L."/>
        </authorList>
    </citation>
    <scope>NUCLEOTIDE SEQUENCE</scope>
    <source>
        <strain evidence="1">379</strain>
    </source>
</reference>
<proteinExistence type="predicted"/>
<dbReference type="PANTHER" id="PTHR35560">
    <property type="entry name" value="BLL0132 PROTEIN"/>
    <property type="match status" value="1"/>
</dbReference>
<dbReference type="Gene3D" id="3.40.830.10">
    <property type="entry name" value="LigB-like"/>
    <property type="match status" value="1"/>
</dbReference>
<dbReference type="Gene3D" id="3.40.50.1820">
    <property type="entry name" value="alpha/beta hydrolase"/>
    <property type="match status" value="1"/>
</dbReference>
<dbReference type="PANTHER" id="PTHR35560:SF3">
    <property type="entry name" value="PEPTIDASE S9 PROLYL OLIGOPEPTIDASE CATALYTIC DOMAIN-CONTAINING PROTEIN"/>
    <property type="match status" value="1"/>
</dbReference>
<dbReference type="SUPFAM" id="SSF53213">
    <property type="entry name" value="LigB-like"/>
    <property type="match status" value="1"/>
</dbReference>
<dbReference type="SUPFAM" id="SSF53474">
    <property type="entry name" value="alpha/beta-Hydrolases"/>
    <property type="match status" value="1"/>
</dbReference>
<dbReference type="EMBL" id="HBIR01036776">
    <property type="protein sequence ID" value="CAE0567929.1"/>
    <property type="molecule type" value="Transcribed_RNA"/>
</dbReference>
<protein>
    <recommendedName>
        <fullName evidence="2">Extradiol ring-cleavage dioxygenase class III enzyme subunit B domain-containing protein</fullName>
    </recommendedName>
</protein>
<evidence type="ECO:0008006" key="2">
    <source>
        <dbReference type="Google" id="ProtNLM"/>
    </source>
</evidence>
<evidence type="ECO:0000313" key="1">
    <source>
        <dbReference type="EMBL" id="CAE0567929.1"/>
    </source>
</evidence>
<gene>
    <name evidence="1" type="ORF">EHUX00137_LOCUS28692</name>
</gene>
<dbReference type="AlphaFoldDB" id="A0A7S3SZ45"/>